<evidence type="ECO:0000259" key="2">
    <source>
        <dbReference type="Pfam" id="PF05569"/>
    </source>
</evidence>
<dbReference type="AlphaFoldDB" id="A0A2T3FMV1"/>
<protein>
    <recommendedName>
        <fullName evidence="2">Peptidase M56 domain-containing protein</fullName>
    </recommendedName>
</protein>
<dbReference type="InterPro" id="IPR052173">
    <property type="entry name" value="Beta-lactam_resp_regulator"/>
</dbReference>
<evidence type="ECO:0000313" key="3">
    <source>
        <dbReference type="EMBL" id="PST36596.1"/>
    </source>
</evidence>
<feature type="domain" description="Peptidase M56" evidence="2">
    <location>
        <begin position="89"/>
        <end position="265"/>
    </location>
</feature>
<evidence type="ECO:0000313" key="4">
    <source>
        <dbReference type="Proteomes" id="UP000241048"/>
    </source>
</evidence>
<organism evidence="3 4">
    <name type="scientific">Clostridium fessum</name>
    <dbReference type="NCBI Taxonomy" id="2126740"/>
    <lineage>
        <taxon>Bacteria</taxon>
        <taxon>Bacillati</taxon>
        <taxon>Bacillota</taxon>
        <taxon>Clostridia</taxon>
        <taxon>Eubacteriales</taxon>
        <taxon>Clostridiaceae</taxon>
        <taxon>Clostridium</taxon>
    </lineage>
</organism>
<dbReference type="EMBL" id="PYLO01000004">
    <property type="protein sequence ID" value="PST36596.1"/>
    <property type="molecule type" value="Genomic_DNA"/>
</dbReference>
<keyword evidence="1" id="KW-0472">Membrane</keyword>
<feature type="transmembrane region" description="Helical" evidence="1">
    <location>
        <begin position="82"/>
        <end position="104"/>
    </location>
</feature>
<feature type="transmembrane region" description="Helical" evidence="1">
    <location>
        <begin position="184"/>
        <end position="210"/>
    </location>
</feature>
<dbReference type="InterPro" id="IPR008756">
    <property type="entry name" value="Peptidase_M56"/>
</dbReference>
<keyword evidence="1" id="KW-0812">Transmembrane</keyword>
<feature type="transmembrane region" description="Helical" evidence="1">
    <location>
        <begin position="7"/>
        <end position="28"/>
    </location>
</feature>
<dbReference type="Pfam" id="PF05569">
    <property type="entry name" value="Peptidase_M56"/>
    <property type="match status" value="1"/>
</dbReference>
<keyword evidence="4" id="KW-1185">Reference proteome</keyword>
<evidence type="ECO:0000256" key="1">
    <source>
        <dbReference type="SAM" id="Phobius"/>
    </source>
</evidence>
<dbReference type="Proteomes" id="UP000241048">
    <property type="component" value="Unassembled WGS sequence"/>
</dbReference>
<dbReference type="CDD" id="cd07341">
    <property type="entry name" value="M56_BlaR1_MecR1_like"/>
    <property type="match status" value="1"/>
</dbReference>
<accession>A0A2T3FMV1</accession>
<feature type="transmembrane region" description="Helical" evidence="1">
    <location>
        <begin position="281"/>
        <end position="300"/>
    </location>
</feature>
<proteinExistence type="predicted"/>
<dbReference type="PANTHER" id="PTHR34978">
    <property type="entry name" value="POSSIBLE SENSOR-TRANSDUCER PROTEIN BLAR"/>
    <property type="match status" value="1"/>
</dbReference>
<name>A0A2T3FMV1_9CLOT</name>
<dbReference type="PANTHER" id="PTHR34978:SF3">
    <property type="entry name" value="SLR0241 PROTEIN"/>
    <property type="match status" value="1"/>
</dbReference>
<sequence>MKITYTSILSAICSSILLLVFLSVYIWKKQENYSLYEVKLLIFCTVLTGVRLFFPIDICGISHTIGIKILYPELCRFMRGKIGFLSHFSVLFLISLLGSFLILVQKSLSYISFIKLIKEIRPIEYIRVKKYKKVKKIPILKVDSIEDPFIVGIKNPYIIIPNIDEETKKIVLLHEVGHYIKRDLFLKCFFEILCLLYWWNPLVYIVRYYFSNILEIRNDLIVCNELSEIEKIHYVEILLKMSRTKALKRRGTLSFFNGSFLKIRISSILNEEQKKQVNIKLFFFLIAIILSGTIVIEPVADLKLHAPYFEEDDIVKKNNFFVKTENGYELYMNGTYIGTLDEIPNELKNINIRRK</sequence>
<gene>
    <name evidence="3" type="ORF">C7U56_12545</name>
</gene>
<feature type="transmembrane region" description="Helical" evidence="1">
    <location>
        <begin position="40"/>
        <end position="61"/>
    </location>
</feature>
<dbReference type="RefSeq" id="WP_107001487.1">
    <property type="nucleotide sequence ID" value="NZ_CAUWBW010000001.1"/>
</dbReference>
<keyword evidence="1" id="KW-1133">Transmembrane helix</keyword>
<reference evidence="3 4" key="1">
    <citation type="submission" date="2018-03" db="EMBL/GenBank/DDBJ databases">
        <title>Lachnoclostridium SNUG30386 gen.nov., sp.nov., isolated from human faeces.</title>
        <authorList>
            <person name="Seo B."/>
            <person name="Jeon K."/>
            <person name="Ko G."/>
        </authorList>
    </citation>
    <scope>NUCLEOTIDE SEQUENCE [LARGE SCALE GENOMIC DNA]</scope>
    <source>
        <strain evidence="3 4">SNUG30386</strain>
    </source>
</reference>
<comment type="caution">
    <text evidence="3">The sequence shown here is derived from an EMBL/GenBank/DDBJ whole genome shotgun (WGS) entry which is preliminary data.</text>
</comment>